<dbReference type="FunFam" id="3.40.50.300:FF:001810">
    <property type="entry name" value="Cytoplasmic dynein 2 heavy chain 1"/>
    <property type="match status" value="1"/>
</dbReference>
<evidence type="ECO:0000313" key="17">
    <source>
        <dbReference type="Proteomes" id="UP001208570"/>
    </source>
</evidence>
<dbReference type="GO" id="GO:0030286">
    <property type="term" value="C:dynein complex"/>
    <property type="evidence" value="ECO:0007669"/>
    <property type="project" value="UniProtKB-KW"/>
</dbReference>
<dbReference type="InterPro" id="IPR024743">
    <property type="entry name" value="Dynein_HC_stalk"/>
</dbReference>
<dbReference type="Gene3D" id="1.20.140.100">
    <property type="entry name" value="Dynein heavy chain, N-terminal domain 2"/>
    <property type="match status" value="1"/>
</dbReference>
<dbReference type="Pfam" id="PF17857">
    <property type="entry name" value="AAA_lid_1"/>
    <property type="match status" value="1"/>
</dbReference>
<dbReference type="SMART" id="SM00382">
    <property type="entry name" value="AAA"/>
    <property type="match status" value="4"/>
</dbReference>
<comment type="subcellular location">
    <subcellularLocation>
        <location evidence="1">Cytoplasm</location>
        <location evidence="1">Cytoskeleton</location>
        <location evidence="1">Cilium axoneme</location>
    </subcellularLocation>
</comment>
<dbReference type="InterPro" id="IPR042228">
    <property type="entry name" value="Dynein_linker_3"/>
</dbReference>
<dbReference type="Gene3D" id="1.10.8.710">
    <property type="match status" value="1"/>
</dbReference>
<dbReference type="GO" id="GO:0005930">
    <property type="term" value="C:axoneme"/>
    <property type="evidence" value="ECO:0007669"/>
    <property type="project" value="UniProtKB-SubCell"/>
</dbReference>
<sequence length="2368" mass="266793">MIIAGADDILALLEESQVTIGTIRGSRYVTPIKGAVEEWERKLALFARTLDEWMICQRNWLYLEQIFNTPDIQRQLPSESKLFSNVDKSWKDIMRRTEDRPNALKSGTAPGVLESLQAANSNLEKIHKCLEDYLETKRLVFPRFYFLSNDELLDILAQSKNPDAVQPHLDKCFGNILFLDIMQLPRQPPTVKSMTSAEGEVLPMPKNVRARGPVEQWLGSVETGMFDTVKKHLKVGLQERANMNHLDWVIQHPGQVILTVEQIILSKDISQCFRKSDPRNELIRLRDDFVSTLNTLAGLVSTNLIPHKRLSINALLTIDVHNRDILNNMIDNNIIRKDDFEWTRQLRYEWDEQSNHCNVLQSNATFVYGYEYLGCSPRLVITPLTDRCYLTLTGALHLHLGGSPAGPAGTGKTETCKDLAKAMGKQCVVFNCSEGLDFKMLGKFFSGLAQSGSWICFDEFNRIDIEVLSVVAQQVHTIKAAKDQVAPRFMFEGRDIKLNPTCGFFITMNPSYAGRVELPDNLKSLFRSVAMMVPDYALIAEIMLFSEGFTMAKSLSTKIVNLYQLASKQLSQQDHYDFGMRAIKSVLVMAGQRKRQLQLSCEENVMLNEEEEAHILIHSLRDANVPKFLAEDVPLFESILADLFPGIEPPQQHLESLEKAISMAVRDQGLQHWSSQIEKVKQLHSQMLVRNGIMLVGPTGGGKTTVRNILQRALVILPMVTMDDEVSSADKTQRRKLQLFQMSMRPKKGHVETVTLNPKCVKLGELYGETNPNTFEWTDGLIASATRRFAKDVATVTAEENTSRPTSSVSNLGVTNQEPGTESGTGLPTIAVSEHSPDENRSTACVSQQTGSTQGGGMDSVPTRWHWLVLDGPVDTLWVENLNTVLDDSKILCLANGERISLTHGMRLLFEVDDLSQASPATISRCAMVYMDPVDLGWRPYVKTWLHHLPRDIPESGRTHLQALFDHSLDQGLIFVRQYSKQQTIPVPEMSLVMCLCNILTAFIDFMAKHGGFGASDKDLMRPPSADSESSHSRSSSRTGSRSGSRTDRKRRKNKRNAKMTGKLDYTPSKRKVIKHKVTDSVVHVGDVSISLSQFVRNLGIINEDEQHYYLGRNPSGLPVLLGKLFVFAFTWSFGASFARQDDMDDDAGIGRKGGDRKDFVEIDIASEFDTFVHELFETEPPLGVRLPSSKAIYSYFVDLDSGNFLTWDVLVPKTQSLIEKGAVITIGETMGISSDQQNKSYQNMDIVPTVDTVRYSFLTGLLVTNKCPVLLTGESGTGKSALIKHLLSRLEKEGSSSYKSGTVLGSVFKFSHQNQSLLSNISSLTKFGDDDDDTKDIDDLLGGAIKPKTVLGLISSVVQFSAQTSASRTVQALTHKLIKKGRDTLGAPKGKKVIVFMDDLNMPAPEQYGSQPPLELLRQFMDLGGFYDTKKLTWKDVLDVTVVAACGPPSGGRNPVSPRLLKHFWFVHRNKKVQVVRAAAPCVDLPDVACQMRTELWTSVSILSLPQPSTRSLQHIYQVQLGRFFQEGDFTPEVRQCMFSLVSASIAIYYRMLAAMKPTPAKIHYTFNVRDLSQVVSGLLQADESVIVNSDNCAQLFAHEASRVFQDRLVCEDDRELFYQMLADSLHDYFKVKWTPKQLQDEPVLFADFLDMTESSRRRLYKPINDRVKLTQVLEELYMRQNVGNTQVMQLVLFRDAVEHILRAARIFRQPGGHMLLVGLDGTGKTTTVQLAAYVANCNLFRITLTRLYGLQDFRDDIKKVCILAGVKGQNTVFLLTDGDIVKESFLEDINSMLNSGEVPDLFDNEEMDGIAMDLKSAAAQSSIPDTRQDVYQFFVERVKKNLHIVLAMSPAGTKFRQRCRMNPSLINCCTIDWYAEWDKQAMLAVANMYFHNVEFVAEDKYNIEELKLKVAHVCVDIHSSIYQATKQFYEELRRHYYITPSSYMELIRIYSRMLTDKKDEFMNNRERLLVGLSRLSEANSLVGTMQEELVNLGPKIEEKAKDTERLLEKLQQDQEAVDQVRDIVEKEEIVMKKETQIVQNYADECQADLASVIPALQTAIESLDSLNKTDISEVRMYVNPPELVSMVMGAVGILLQTKPDWATAKQVLGDTQFLKKLINFDKNAVPEKVFKKLKKYSKHPDFTPEKVQRVSRACTSMCMWVLALEHYHEVYKMAKPKQKRVEEAKEALTLAENNLAQKQASLAKVRWSDSVGQLDFKLTGIVGDVLVSAGAVSYLGAFTMKYRSDLLTKWMSMCHEAEIPISEDYNFITSMADASHILKWHNEGLPEDNHSTENAIMVKRGRKWPLMIDPQGQAAMWIKQMEGTKLKIVQASDGNYLRTLERAIRVGEPVLLQNSPDEAVNGRQHQ</sequence>
<evidence type="ECO:0000256" key="10">
    <source>
        <dbReference type="ARBA" id="ARBA00023175"/>
    </source>
</evidence>
<keyword evidence="8 13" id="KW-0175">Coiled coil</keyword>
<dbReference type="InterPro" id="IPR035699">
    <property type="entry name" value="AAA_6"/>
</dbReference>
<organism evidence="16 17">
    <name type="scientific">Paralvinella palmiformis</name>
    <dbReference type="NCBI Taxonomy" id="53620"/>
    <lineage>
        <taxon>Eukaryota</taxon>
        <taxon>Metazoa</taxon>
        <taxon>Spiralia</taxon>
        <taxon>Lophotrochozoa</taxon>
        <taxon>Annelida</taxon>
        <taxon>Polychaeta</taxon>
        <taxon>Sedentaria</taxon>
        <taxon>Canalipalpata</taxon>
        <taxon>Terebellida</taxon>
        <taxon>Terebelliformia</taxon>
        <taxon>Alvinellidae</taxon>
        <taxon>Paralvinella</taxon>
    </lineage>
</organism>
<feature type="compositionally biased region" description="Polar residues" evidence="14">
    <location>
        <begin position="798"/>
        <end position="826"/>
    </location>
</feature>
<dbReference type="GO" id="GO:0005524">
    <property type="term" value="F:ATP binding"/>
    <property type="evidence" value="ECO:0007669"/>
    <property type="project" value="UniProtKB-KW"/>
</dbReference>
<dbReference type="InterPro" id="IPR027417">
    <property type="entry name" value="P-loop_NTPase"/>
</dbReference>
<keyword evidence="4" id="KW-0493">Microtubule</keyword>
<evidence type="ECO:0000313" key="16">
    <source>
        <dbReference type="EMBL" id="KAK2149327.1"/>
    </source>
</evidence>
<evidence type="ECO:0000256" key="14">
    <source>
        <dbReference type="SAM" id="MobiDB-lite"/>
    </source>
</evidence>
<dbReference type="Pfam" id="PF12780">
    <property type="entry name" value="AAA_8"/>
    <property type="match status" value="1"/>
</dbReference>
<dbReference type="InterPro" id="IPR003593">
    <property type="entry name" value="AAA+_ATPase"/>
</dbReference>
<feature type="coiled-coil region" evidence="13">
    <location>
        <begin position="1995"/>
        <end position="2029"/>
    </location>
</feature>
<feature type="domain" description="AAA+ ATPase" evidence="15">
    <location>
        <begin position="1712"/>
        <end position="1869"/>
    </location>
</feature>
<dbReference type="EMBL" id="JAODUP010000456">
    <property type="protein sequence ID" value="KAK2149327.1"/>
    <property type="molecule type" value="Genomic_DNA"/>
</dbReference>
<dbReference type="GO" id="GO:0051959">
    <property type="term" value="F:dynein light intermediate chain binding"/>
    <property type="evidence" value="ECO:0007669"/>
    <property type="project" value="InterPro"/>
</dbReference>
<keyword evidence="5" id="KW-0547">Nucleotide-binding</keyword>
<feature type="domain" description="AAA+ ATPase" evidence="15">
    <location>
        <begin position="1266"/>
        <end position="1471"/>
    </location>
</feature>
<dbReference type="FunFam" id="1.20.58.1120:FF:000007">
    <property type="entry name" value="Dynein heavy chain 4"/>
    <property type="match status" value="1"/>
</dbReference>
<feature type="domain" description="AAA+ ATPase" evidence="15">
    <location>
        <begin position="400"/>
        <end position="537"/>
    </location>
</feature>
<evidence type="ECO:0000256" key="7">
    <source>
        <dbReference type="ARBA" id="ARBA00023017"/>
    </source>
</evidence>
<dbReference type="Gene3D" id="1.20.920.30">
    <property type="match status" value="1"/>
</dbReference>
<comment type="similarity">
    <text evidence="2">Belongs to the dynein heavy chain family.</text>
</comment>
<dbReference type="InterPro" id="IPR043157">
    <property type="entry name" value="Dynein_AAA1S"/>
</dbReference>
<dbReference type="Gene3D" id="1.20.58.1120">
    <property type="match status" value="1"/>
</dbReference>
<evidence type="ECO:0000256" key="6">
    <source>
        <dbReference type="ARBA" id="ARBA00022840"/>
    </source>
</evidence>
<keyword evidence="11" id="KW-0206">Cytoskeleton</keyword>
<evidence type="ECO:0000256" key="2">
    <source>
        <dbReference type="ARBA" id="ARBA00008887"/>
    </source>
</evidence>
<dbReference type="FunFam" id="1.20.920.20:FF:000001">
    <property type="entry name" value="dynein heavy chain 2, axonemal"/>
    <property type="match status" value="1"/>
</dbReference>
<dbReference type="Gene3D" id="1.20.920.20">
    <property type="match status" value="1"/>
</dbReference>
<evidence type="ECO:0000256" key="9">
    <source>
        <dbReference type="ARBA" id="ARBA00023069"/>
    </source>
</evidence>
<dbReference type="PROSITE" id="PS00675">
    <property type="entry name" value="SIGMA54_INTERACT_1"/>
    <property type="match status" value="1"/>
</dbReference>
<dbReference type="Proteomes" id="UP001208570">
    <property type="component" value="Unassembled WGS sequence"/>
</dbReference>
<keyword evidence="9" id="KW-0969">Cilium</keyword>
<feature type="compositionally biased region" description="Low complexity" evidence="14">
    <location>
        <begin position="1022"/>
        <end position="1044"/>
    </location>
</feature>
<feature type="domain" description="AAA+ ATPase" evidence="15">
    <location>
        <begin position="689"/>
        <end position="922"/>
    </location>
</feature>
<evidence type="ECO:0000256" key="5">
    <source>
        <dbReference type="ARBA" id="ARBA00022741"/>
    </source>
</evidence>
<dbReference type="Pfam" id="PF12775">
    <property type="entry name" value="AAA_7"/>
    <property type="match status" value="2"/>
</dbReference>
<evidence type="ECO:0000256" key="8">
    <source>
        <dbReference type="ARBA" id="ARBA00023054"/>
    </source>
</evidence>
<dbReference type="Pfam" id="PF12781">
    <property type="entry name" value="AAA_9"/>
    <property type="match status" value="1"/>
</dbReference>
<keyword evidence="7" id="KW-0243">Dynein</keyword>
<feature type="region of interest" description="Disordered" evidence="14">
    <location>
        <begin position="796"/>
        <end position="858"/>
    </location>
</feature>
<dbReference type="InterPro" id="IPR026983">
    <property type="entry name" value="DHC"/>
</dbReference>
<dbReference type="Pfam" id="PF12777">
    <property type="entry name" value="MT"/>
    <property type="match status" value="1"/>
</dbReference>
<reference evidence="16" key="1">
    <citation type="journal article" date="2023" name="Mol. Biol. Evol.">
        <title>Third-Generation Sequencing Reveals the Adaptive Role of the Epigenome in Three Deep-Sea Polychaetes.</title>
        <authorList>
            <person name="Perez M."/>
            <person name="Aroh O."/>
            <person name="Sun Y."/>
            <person name="Lan Y."/>
            <person name="Juniper S.K."/>
            <person name="Young C.R."/>
            <person name="Angers B."/>
            <person name="Qian P.Y."/>
        </authorList>
    </citation>
    <scope>NUCLEOTIDE SEQUENCE</scope>
    <source>
        <strain evidence="16">P08H-3</strain>
    </source>
</reference>
<dbReference type="InterPro" id="IPR041589">
    <property type="entry name" value="DNAH3_AAA_lid_1"/>
</dbReference>
<gene>
    <name evidence="16" type="ORF">LSH36_455g06019</name>
</gene>
<keyword evidence="6" id="KW-0067">ATP-binding</keyword>
<evidence type="ECO:0000256" key="11">
    <source>
        <dbReference type="ARBA" id="ARBA00023212"/>
    </source>
</evidence>
<feature type="region of interest" description="Disordered" evidence="14">
    <location>
        <begin position="1018"/>
        <end position="1064"/>
    </location>
</feature>
<keyword evidence="10" id="KW-0505">Motor protein</keyword>
<dbReference type="InterPro" id="IPR024317">
    <property type="entry name" value="Dynein_heavy_chain_D4_dom"/>
</dbReference>
<evidence type="ECO:0000259" key="15">
    <source>
        <dbReference type="SMART" id="SM00382"/>
    </source>
</evidence>
<dbReference type="Pfam" id="PF17852">
    <property type="entry name" value="Dynein_AAA_lid"/>
    <property type="match status" value="1"/>
</dbReference>
<dbReference type="FunFam" id="1.10.8.710:FF:000004">
    <property type="entry name" value="Dynein axonemal heavy chain 6"/>
    <property type="match status" value="1"/>
</dbReference>
<dbReference type="FunFam" id="1.20.920.30:FF:000002">
    <property type="entry name" value="Dynein axonemal heavy chain 3"/>
    <property type="match status" value="1"/>
</dbReference>
<feature type="compositionally biased region" description="Basic residues" evidence="14">
    <location>
        <begin position="1048"/>
        <end position="1058"/>
    </location>
</feature>
<dbReference type="Gene3D" id="3.40.50.300">
    <property type="entry name" value="P-loop containing nucleotide triphosphate hydrolases"/>
    <property type="match status" value="5"/>
</dbReference>
<name>A0AAD9JAQ7_9ANNE</name>
<dbReference type="PANTHER" id="PTHR22878:SF64">
    <property type="entry name" value="DYNEIN AXONEMAL HEAVY CHAIN 14"/>
    <property type="match status" value="1"/>
</dbReference>
<evidence type="ECO:0000256" key="13">
    <source>
        <dbReference type="SAM" id="Coils"/>
    </source>
</evidence>
<keyword evidence="17" id="KW-1185">Reference proteome</keyword>
<dbReference type="Pfam" id="PF12774">
    <property type="entry name" value="AAA_6"/>
    <property type="match status" value="1"/>
</dbReference>
<dbReference type="FunFam" id="1.20.140.100:FF:000004">
    <property type="entry name" value="Dynein axonemal heavy chain 6"/>
    <property type="match status" value="1"/>
</dbReference>
<evidence type="ECO:0000256" key="12">
    <source>
        <dbReference type="ARBA" id="ARBA00023273"/>
    </source>
</evidence>
<dbReference type="InterPro" id="IPR035706">
    <property type="entry name" value="AAA_9"/>
</dbReference>
<accession>A0AAD9JAQ7</accession>
<dbReference type="FunFam" id="3.20.180.20:FF:000003">
    <property type="entry name" value="Dynein heavy chain 12, axonemal"/>
    <property type="match status" value="1"/>
</dbReference>
<dbReference type="InterPro" id="IPR013602">
    <property type="entry name" value="Dynein_heavy_linker"/>
</dbReference>
<dbReference type="GO" id="GO:0045505">
    <property type="term" value="F:dynein intermediate chain binding"/>
    <property type="evidence" value="ECO:0007669"/>
    <property type="project" value="InterPro"/>
</dbReference>
<dbReference type="GO" id="GO:0005874">
    <property type="term" value="C:microtubule"/>
    <property type="evidence" value="ECO:0007669"/>
    <property type="project" value="UniProtKB-KW"/>
</dbReference>
<protein>
    <recommendedName>
        <fullName evidence="15">AAA+ ATPase domain-containing protein</fullName>
    </recommendedName>
</protein>
<proteinExistence type="inferred from homology"/>
<dbReference type="InterPro" id="IPR025662">
    <property type="entry name" value="Sigma_54_int_dom_ATP-bd_1"/>
</dbReference>
<dbReference type="Pfam" id="PF08393">
    <property type="entry name" value="DHC_N2"/>
    <property type="match status" value="1"/>
</dbReference>
<dbReference type="InterPro" id="IPR042222">
    <property type="entry name" value="Dynein_2_N"/>
</dbReference>
<evidence type="ECO:0000256" key="4">
    <source>
        <dbReference type="ARBA" id="ARBA00022701"/>
    </source>
</evidence>
<dbReference type="InterPro" id="IPR041466">
    <property type="entry name" value="Dynein_AAA5_ext"/>
</dbReference>
<dbReference type="Gene3D" id="3.20.180.20">
    <property type="entry name" value="Dynein heavy chain, N-terminal domain 2"/>
    <property type="match status" value="1"/>
</dbReference>
<keyword evidence="3" id="KW-0963">Cytoplasm</keyword>
<dbReference type="SUPFAM" id="SSF52540">
    <property type="entry name" value="P-loop containing nucleoside triphosphate hydrolases"/>
    <property type="match status" value="4"/>
</dbReference>
<keyword evidence="12" id="KW-0966">Cell projection</keyword>
<evidence type="ECO:0000256" key="3">
    <source>
        <dbReference type="ARBA" id="ARBA00022490"/>
    </source>
</evidence>
<dbReference type="FunFam" id="3.40.50.300:FF:000063">
    <property type="entry name" value="dynein heavy chain 6, axonemal"/>
    <property type="match status" value="1"/>
</dbReference>
<comment type="caution">
    <text evidence="16">The sequence shown here is derived from an EMBL/GenBank/DDBJ whole genome shotgun (WGS) entry which is preliminary data.</text>
</comment>
<evidence type="ECO:0000256" key="1">
    <source>
        <dbReference type="ARBA" id="ARBA00004430"/>
    </source>
</evidence>
<dbReference type="GO" id="GO:0007018">
    <property type="term" value="P:microtubule-based movement"/>
    <property type="evidence" value="ECO:0007669"/>
    <property type="project" value="InterPro"/>
</dbReference>
<dbReference type="PANTHER" id="PTHR22878">
    <property type="entry name" value="DYNEIN HEAVY CHAIN 6, AXONEMAL-LIKE-RELATED"/>
    <property type="match status" value="1"/>
</dbReference>